<feature type="region of interest" description="Disordered" evidence="7">
    <location>
        <begin position="135"/>
        <end position="169"/>
    </location>
</feature>
<comment type="caution">
    <text evidence="9">The sequence shown here is derived from an EMBL/GenBank/DDBJ whole genome shotgun (WGS) entry which is preliminary data.</text>
</comment>
<keyword evidence="6" id="KW-0862">Zinc</keyword>
<gene>
    <name evidence="9" type="ORF">QVE165_LOCUS19192</name>
</gene>
<keyword evidence="5" id="KW-0833">Ubl conjugation pathway</keyword>
<dbReference type="GO" id="GO:0061630">
    <property type="term" value="F:ubiquitin protein ligase activity"/>
    <property type="evidence" value="ECO:0007669"/>
    <property type="project" value="TreeGrafter"/>
</dbReference>
<evidence type="ECO:0000256" key="6">
    <source>
        <dbReference type="ARBA" id="ARBA00022833"/>
    </source>
</evidence>
<sequence length="795" mass="91441">MSILSSSYQLIPVENIIKSNIRVDHIPDDLINLIKTLVPLKYLAISKLTDGSSLNRSIVDKLASKNHMLNLLDYYGYKQNNQGEYIYHSSTSGNEIERRRNGVNELEKFFTDLKTITSSSPDDLKKFIQDSNIIPDNSSEDISESKSRNSPSDIGLPSSLPTLPPGQREIEEGNEKTLKTIETFKKDLGTNYNAFISHSFVRRKLAILLLKQNKKNSIENDDENYLEQVIDQHIIALQFLDKQRDVSRTDDVYIECLIRSNFNKNQALEILISKRPNLIPPVQTPLIDEPSTTSVDNTIEHLKLHWSLLNEYKSENNPTEQLSHETDKWKNGTHLVPAIQQLHQQYSNANAEEIFLSKIYRLLYSELSHTIGPQISVKIEMFASILCQSSLSDSIENLDMATIKNILCSSNDFHDGFETHAMNALSMMCPICTNSFPQTQMETMYLCNHKCCLECAKSHYKITINEITDFQSLNKLTCFQEAHEIINETKDNFFAYLDLKLRQWFHNEPDILERYHHNSFIANRDKHTKPCGSPKCPSYFIVDDNNRIGLIYCPDCEFGQCRQCNRKWHPEHTEMTCEKYEEWLISNDPDDPTVQAYKYLSESGIKCPNENCSAIYQYQAGGCEHFTCKQCHTDFCRMCSAFFYSPSKEPKCPKDNCLLMNTLHAHCCPNCFRETRIGDINAIVKLLTDHSIDVTKELQDKSISTTKICPVEECGKATSTICEDRLCEMCYRQLLCSLIWRHQIEPWAIYEDNNLAQMLRKASIAIPENITRENLIQLCQQNLNTSLGKPKKLKP</sequence>
<dbReference type="InterPro" id="IPR026254">
    <property type="entry name" value="RNF31-like"/>
</dbReference>
<dbReference type="PANTHER" id="PTHR16004">
    <property type="entry name" value="RING FINGER PROTEIN 31-RELATED"/>
    <property type="match status" value="1"/>
</dbReference>
<accession>A0A814MLR1</accession>
<dbReference type="GO" id="GO:0036435">
    <property type="term" value="F:K48-linked polyubiquitin modification-dependent protein binding"/>
    <property type="evidence" value="ECO:0007669"/>
    <property type="project" value="TreeGrafter"/>
</dbReference>
<evidence type="ECO:0000259" key="8">
    <source>
        <dbReference type="PROSITE" id="PS51873"/>
    </source>
</evidence>
<dbReference type="OrthoDB" id="9978677at2759"/>
<dbReference type="SMART" id="SM00647">
    <property type="entry name" value="IBR"/>
    <property type="match status" value="2"/>
</dbReference>
<dbReference type="PANTHER" id="PTHR16004:SF2">
    <property type="entry name" value="E3 UBIQUITIN-PROTEIN LIGASE LUBEL"/>
    <property type="match status" value="1"/>
</dbReference>
<dbReference type="InterPro" id="IPR013083">
    <property type="entry name" value="Znf_RING/FYVE/PHD"/>
</dbReference>
<dbReference type="InterPro" id="IPR044066">
    <property type="entry name" value="TRIAD_supradom"/>
</dbReference>
<dbReference type="Proteomes" id="UP000663832">
    <property type="component" value="Unassembled WGS sequence"/>
</dbReference>
<dbReference type="GO" id="GO:1990450">
    <property type="term" value="F:linear polyubiquitin binding"/>
    <property type="evidence" value="ECO:0007669"/>
    <property type="project" value="TreeGrafter"/>
</dbReference>
<dbReference type="AlphaFoldDB" id="A0A814MLR1"/>
<dbReference type="Pfam" id="PF22191">
    <property type="entry name" value="IBR_1"/>
    <property type="match status" value="1"/>
</dbReference>
<dbReference type="GO" id="GO:0071797">
    <property type="term" value="C:LUBAC complex"/>
    <property type="evidence" value="ECO:0007669"/>
    <property type="project" value="InterPro"/>
</dbReference>
<dbReference type="GO" id="GO:0097039">
    <property type="term" value="P:protein linear polyubiquitination"/>
    <property type="evidence" value="ECO:0007669"/>
    <property type="project" value="TreeGrafter"/>
</dbReference>
<dbReference type="Pfam" id="PF01485">
    <property type="entry name" value="IBR"/>
    <property type="match status" value="1"/>
</dbReference>
<dbReference type="EMBL" id="CAJNOM010000116">
    <property type="protein sequence ID" value="CAF1080395.1"/>
    <property type="molecule type" value="Genomic_DNA"/>
</dbReference>
<keyword evidence="4" id="KW-0863">Zinc-finger</keyword>
<dbReference type="GO" id="GO:0070530">
    <property type="term" value="F:K63-linked polyubiquitin modification-dependent protein binding"/>
    <property type="evidence" value="ECO:0007669"/>
    <property type="project" value="TreeGrafter"/>
</dbReference>
<evidence type="ECO:0000313" key="10">
    <source>
        <dbReference type="Proteomes" id="UP000663832"/>
    </source>
</evidence>
<evidence type="ECO:0000256" key="5">
    <source>
        <dbReference type="ARBA" id="ARBA00022786"/>
    </source>
</evidence>
<evidence type="ECO:0000256" key="1">
    <source>
        <dbReference type="ARBA" id="ARBA00022679"/>
    </source>
</evidence>
<evidence type="ECO:0000256" key="2">
    <source>
        <dbReference type="ARBA" id="ARBA00022723"/>
    </source>
</evidence>
<name>A0A814MLR1_9BILA</name>
<keyword evidence="1" id="KW-0808">Transferase</keyword>
<evidence type="ECO:0000256" key="7">
    <source>
        <dbReference type="SAM" id="MobiDB-lite"/>
    </source>
</evidence>
<proteinExistence type="predicted"/>
<dbReference type="PROSITE" id="PS51873">
    <property type="entry name" value="TRIAD"/>
    <property type="match status" value="1"/>
</dbReference>
<keyword evidence="10" id="KW-1185">Reference proteome</keyword>
<keyword evidence="2" id="KW-0479">Metal-binding</keyword>
<evidence type="ECO:0000256" key="4">
    <source>
        <dbReference type="ARBA" id="ARBA00022771"/>
    </source>
</evidence>
<dbReference type="SUPFAM" id="SSF57850">
    <property type="entry name" value="RING/U-box"/>
    <property type="match status" value="3"/>
</dbReference>
<organism evidence="9 10">
    <name type="scientific">Adineta steineri</name>
    <dbReference type="NCBI Taxonomy" id="433720"/>
    <lineage>
        <taxon>Eukaryota</taxon>
        <taxon>Metazoa</taxon>
        <taxon>Spiralia</taxon>
        <taxon>Gnathifera</taxon>
        <taxon>Rotifera</taxon>
        <taxon>Eurotatoria</taxon>
        <taxon>Bdelloidea</taxon>
        <taxon>Adinetida</taxon>
        <taxon>Adinetidae</taxon>
        <taxon>Adineta</taxon>
    </lineage>
</organism>
<reference evidence="9" key="1">
    <citation type="submission" date="2021-02" db="EMBL/GenBank/DDBJ databases">
        <authorList>
            <person name="Nowell W R."/>
        </authorList>
    </citation>
    <scope>NUCLEOTIDE SEQUENCE</scope>
</reference>
<feature type="domain" description="RING-type" evidence="8">
    <location>
        <begin position="425"/>
        <end position="661"/>
    </location>
</feature>
<dbReference type="Gene3D" id="3.30.40.10">
    <property type="entry name" value="Zinc/RING finger domain, C3HC4 (zinc finger)"/>
    <property type="match status" value="1"/>
</dbReference>
<evidence type="ECO:0000313" key="9">
    <source>
        <dbReference type="EMBL" id="CAF1080395.1"/>
    </source>
</evidence>
<evidence type="ECO:0000256" key="3">
    <source>
        <dbReference type="ARBA" id="ARBA00022737"/>
    </source>
</evidence>
<protein>
    <recommendedName>
        <fullName evidence="8">RING-type domain-containing protein</fullName>
    </recommendedName>
</protein>
<keyword evidence="3" id="KW-0677">Repeat</keyword>
<dbReference type="GO" id="GO:0008270">
    <property type="term" value="F:zinc ion binding"/>
    <property type="evidence" value="ECO:0007669"/>
    <property type="project" value="UniProtKB-KW"/>
</dbReference>
<dbReference type="InterPro" id="IPR002867">
    <property type="entry name" value="IBR_dom"/>
</dbReference>